<protein>
    <submittedName>
        <fullName evidence="2">Uncharacterized protein</fullName>
    </submittedName>
</protein>
<organism evidence="2 3">
    <name type="scientific">Nostocoides veronense</name>
    <dbReference type="NCBI Taxonomy" id="330836"/>
    <lineage>
        <taxon>Bacteria</taxon>
        <taxon>Bacillati</taxon>
        <taxon>Actinomycetota</taxon>
        <taxon>Actinomycetes</taxon>
        <taxon>Micrococcales</taxon>
        <taxon>Intrasporangiaceae</taxon>
        <taxon>Nostocoides</taxon>
    </lineage>
</organism>
<feature type="region of interest" description="Disordered" evidence="1">
    <location>
        <begin position="66"/>
        <end position="100"/>
    </location>
</feature>
<reference evidence="3" key="1">
    <citation type="journal article" date="2019" name="Int. J. Syst. Evol. Microbiol.">
        <title>The Global Catalogue of Microorganisms (GCM) 10K type strain sequencing project: providing services to taxonomists for standard genome sequencing and annotation.</title>
        <authorList>
            <consortium name="The Broad Institute Genomics Platform"/>
            <consortium name="The Broad Institute Genome Sequencing Center for Infectious Disease"/>
            <person name="Wu L."/>
            <person name="Ma J."/>
        </authorList>
    </citation>
    <scope>NUCLEOTIDE SEQUENCE [LARGE SCALE GENOMIC DNA]</scope>
    <source>
        <strain evidence="3">JCM 15592</strain>
    </source>
</reference>
<feature type="compositionally biased region" description="Basic and acidic residues" evidence="1">
    <location>
        <begin position="88"/>
        <end position="100"/>
    </location>
</feature>
<name>A0ABP4Y2J7_9MICO</name>
<evidence type="ECO:0000256" key="1">
    <source>
        <dbReference type="SAM" id="MobiDB-lite"/>
    </source>
</evidence>
<keyword evidence="3" id="KW-1185">Reference proteome</keyword>
<proteinExistence type="predicted"/>
<dbReference type="Proteomes" id="UP001499938">
    <property type="component" value="Unassembled WGS sequence"/>
</dbReference>
<comment type="caution">
    <text evidence="2">The sequence shown here is derived from an EMBL/GenBank/DDBJ whole genome shotgun (WGS) entry which is preliminary data.</text>
</comment>
<accession>A0ABP4Y2J7</accession>
<evidence type="ECO:0000313" key="2">
    <source>
        <dbReference type="EMBL" id="GAA1801749.1"/>
    </source>
</evidence>
<evidence type="ECO:0000313" key="3">
    <source>
        <dbReference type="Proteomes" id="UP001499938"/>
    </source>
</evidence>
<gene>
    <name evidence="2" type="ORF">GCM10009811_26910</name>
</gene>
<dbReference type="EMBL" id="BAAAPO010000042">
    <property type="protein sequence ID" value="GAA1801749.1"/>
    <property type="molecule type" value="Genomic_DNA"/>
</dbReference>
<sequence>MCPWSRAQSSDLVVDILQVVDHQDDSARGGYALQQLPDGVREAGAVQARLRRQLVGGRLRDAEQGVQVGDSVCQTRNRRRAHEASQQVDDRGIGHRSVDG</sequence>